<dbReference type="Proteomes" id="UP001194469">
    <property type="component" value="Unassembled WGS sequence"/>
</dbReference>
<reference evidence="1 2" key="1">
    <citation type="submission" date="2019-08" db="EMBL/GenBank/DDBJ databases">
        <authorList>
            <person name="Luo N."/>
        </authorList>
    </citation>
    <scope>NUCLEOTIDE SEQUENCE [LARGE SCALE GENOMIC DNA]</scope>
    <source>
        <strain evidence="1 2">NCIMB 9442</strain>
    </source>
</reference>
<dbReference type="EMBL" id="VRYY01000760">
    <property type="protein sequence ID" value="MBG3878877.1"/>
    <property type="molecule type" value="Genomic_DNA"/>
</dbReference>
<evidence type="ECO:0000313" key="2">
    <source>
        <dbReference type="Proteomes" id="UP001194469"/>
    </source>
</evidence>
<sequence>MATLRETLERCFAAVAFADAADHGEAMRMAGVTATPACAGRLEDVFAAVAFAEADCRDAALEMMGCVRPARRVIHNSFLDNVGLGDVAVCYGVVPI</sequence>
<proteinExistence type="predicted"/>
<keyword evidence="2" id="KW-1185">Reference proteome</keyword>
<dbReference type="RefSeq" id="WP_196610691.1">
    <property type="nucleotide sequence ID" value="NZ_VRYY01000760.1"/>
</dbReference>
<protein>
    <submittedName>
        <fullName evidence="1">Uncharacterized protein</fullName>
    </submittedName>
</protein>
<gene>
    <name evidence="1" type="ORF">FVW20_18210</name>
</gene>
<comment type="caution">
    <text evidence="1">The sequence shown here is derived from an EMBL/GenBank/DDBJ whole genome shotgun (WGS) entry which is preliminary data.</text>
</comment>
<accession>A0ABS0J9R7</accession>
<name>A0ABS0J9R7_9BACT</name>
<organism evidence="1 2">
    <name type="scientific">Nitratidesulfovibrio oxamicus</name>
    <dbReference type="NCBI Taxonomy" id="32016"/>
    <lineage>
        <taxon>Bacteria</taxon>
        <taxon>Pseudomonadati</taxon>
        <taxon>Thermodesulfobacteriota</taxon>
        <taxon>Desulfovibrionia</taxon>
        <taxon>Desulfovibrionales</taxon>
        <taxon>Desulfovibrionaceae</taxon>
        <taxon>Nitratidesulfovibrio</taxon>
    </lineage>
</organism>
<evidence type="ECO:0000313" key="1">
    <source>
        <dbReference type="EMBL" id="MBG3878877.1"/>
    </source>
</evidence>